<comment type="caution">
    <text evidence="3">The sequence shown here is derived from an EMBL/GenBank/DDBJ whole genome shotgun (WGS) entry which is preliminary data.</text>
</comment>
<feature type="compositionally biased region" description="Basic and acidic residues" evidence="1">
    <location>
        <begin position="267"/>
        <end position="288"/>
    </location>
</feature>
<sequence>MFDPSPFVNPTPLAHADTSRYVLPRGGTSQWRPARFNLYDPELRNTRGFNVWPEVYFSGSENVTEFLEGIDNQIKLLEIPSDLSCAYLKGLLLGRALNWYQIFGSALVQNTATDFAQLKAALSKAFHAIQYRKDLETRFYASQQRQNQEPTDFIYDLLKTHKKLELGMSEKALVDHIFVRLEPQVHDYVEVRNPQNTVQLLEVLAKFEERYSGKAIRGSRNSDNVEERGWNECRMSNVGNQWFESRNRFQNDDRRFNDTGYQFRNRGQNDDFSRGDQRNRGSSENFSRENRRQMGRLNVLKVITAQGAKCQNIGVVELNIQIRECEKRWLFHVLADLEYPCILGIDFIGGSKIILDFDRKSLVIPDSQIDKVVKTVEVEKVEIDLSKTKLEEKQKRELQDLFDSFRINQGLRMFYIMRLTREITHRLFPGRTGIMSALDLRSGYFQMAVNPSDIVKTAFVTKNGTYAFRRMPFGLSEAAPNFQKAIDIILKPVIGKFVNVYMDDVIILFVEWAQNEIAVVPDFHKRILFSDEALFWLNGYVNKQKCRIWSEANPQVYVETPLHPEKLTVWCALWAGGIIGPYFFKNDEGHNVTVNGDRYRAMITNFFIPELNNHDVQELGFLQDGATCHTARATIDLLKDTFGERLISRFGPVNWPPISCDLTPLDYFLWNYVKSLVYADKPQTLDHLEDNIRHVIDDIRPQMLEKVIENWTSRLDYIRASRGSHMPEIIFKM</sequence>
<proteinExistence type="predicted"/>
<dbReference type="PANTHER" id="PTHR47326">
    <property type="entry name" value="TRANSPOSABLE ELEMENT TC3 TRANSPOSASE-LIKE PROTEIN"/>
    <property type="match status" value="1"/>
</dbReference>
<evidence type="ECO:0000259" key="2">
    <source>
        <dbReference type="Pfam" id="PF00078"/>
    </source>
</evidence>
<evidence type="ECO:0000313" key="4">
    <source>
        <dbReference type="Proteomes" id="UP000887159"/>
    </source>
</evidence>
<feature type="domain" description="Reverse transcriptase" evidence="2">
    <location>
        <begin position="433"/>
        <end position="550"/>
    </location>
</feature>
<reference evidence="3" key="1">
    <citation type="submission" date="2020-08" db="EMBL/GenBank/DDBJ databases">
        <title>Multicomponent nature underlies the extraordinary mechanical properties of spider dragline silk.</title>
        <authorList>
            <person name="Kono N."/>
            <person name="Nakamura H."/>
            <person name="Mori M."/>
            <person name="Yoshida Y."/>
            <person name="Ohtoshi R."/>
            <person name="Malay A.D."/>
            <person name="Moran D.A.P."/>
            <person name="Tomita M."/>
            <person name="Numata K."/>
            <person name="Arakawa K."/>
        </authorList>
    </citation>
    <scope>NUCLEOTIDE SEQUENCE</scope>
</reference>
<dbReference type="EMBL" id="BMAU01021188">
    <property type="protein sequence ID" value="GFX95731.1"/>
    <property type="molecule type" value="Genomic_DNA"/>
</dbReference>
<dbReference type="InterPro" id="IPR000477">
    <property type="entry name" value="RT_dom"/>
</dbReference>
<dbReference type="GO" id="GO:0071897">
    <property type="term" value="P:DNA biosynthetic process"/>
    <property type="evidence" value="ECO:0007669"/>
    <property type="project" value="UniProtKB-ARBA"/>
</dbReference>
<dbReference type="CDD" id="cd00303">
    <property type="entry name" value="retropepsin_like"/>
    <property type="match status" value="1"/>
</dbReference>
<name>A0A8X6UWS1_TRICX</name>
<dbReference type="SUPFAM" id="SSF56672">
    <property type="entry name" value="DNA/RNA polymerases"/>
    <property type="match status" value="1"/>
</dbReference>
<dbReference type="GO" id="GO:0003676">
    <property type="term" value="F:nucleic acid binding"/>
    <property type="evidence" value="ECO:0007669"/>
    <property type="project" value="InterPro"/>
</dbReference>
<evidence type="ECO:0000256" key="1">
    <source>
        <dbReference type="SAM" id="MobiDB-lite"/>
    </source>
</evidence>
<dbReference type="PANTHER" id="PTHR47326:SF1">
    <property type="entry name" value="HTH PSQ-TYPE DOMAIN-CONTAINING PROTEIN"/>
    <property type="match status" value="1"/>
</dbReference>
<accession>A0A8X6UWS1</accession>
<feature type="region of interest" description="Disordered" evidence="1">
    <location>
        <begin position="253"/>
        <end position="288"/>
    </location>
</feature>
<dbReference type="Gene3D" id="2.40.70.10">
    <property type="entry name" value="Acid Proteases"/>
    <property type="match status" value="1"/>
</dbReference>
<evidence type="ECO:0000313" key="3">
    <source>
        <dbReference type="EMBL" id="GFX95731.1"/>
    </source>
</evidence>
<dbReference type="CDD" id="cd01647">
    <property type="entry name" value="RT_LTR"/>
    <property type="match status" value="1"/>
</dbReference>
<gene>
    <name evidence="3" type="primary">NCL1_59947</name>
    <name evidence="3" type="ORF">TNCV_4886571</name>
</gene>
<dbReference type="InterPro" id="IPR043502">
    <property type="entry name" value="DNA/RNA_pol_sf"/>
</dbReference>
<keyword evidence="4" id="KW-1185">Reference proteome</keyword>
<dbReference type="Gene3D" id="3.10.10.10">
    <property type="entry name" value="HIV Type 1 Reverse Transcriptase, subunit A, domain 1"/>
    <property type="match status" value="1"/>
</dbReference>
<dbReference type="InterPro" id="IPR036397">
    <property type="entry name" value="RNaseH_sf"/>
</dbReference>
<dbReference type="Pfam" id="PF00078">
    <property type="entry name" value="RVT_1"/>
    <property type="match status" value="1"/>
</dbReference>
<dbReference type="Proteomes" id="UP000887159">
    <property type="component" value="Unassembled WGS sequence"/>
</dbReference>
<dbReference type="InterPro" id="IPR021109">
    <property type="entry name" value="Peptidase_aspartic_dom_sf"/>
</dbReference>
<protein>
    <recommendedName>
        <fullName evidence="2">Reverse transcriptase domain-containing protein</fullName>
    </recommendedName>
</protein>
<dbReference type="Gene3D" id="3.30.420.10">
    <property type="entry name" value="Ribonuclease H-like superfamily/Ribonuclease H"/>
    <property type="match status" value="1"/>
</dbReference>
<organism evidence="3 4">
    <name type="scientific">Trichonephila clavipes</name>
    <name type="common">Golden silk orbweaver</name>
    <name type="synonym">Nephila clavipes</name>
    <dbReference type="NCBI Taxonomy" id="2585209"/>
    <lineage>
        <taxon>Eukaryota</taxon>
        <taxon>Metazoa</taxon>
        <taxon>Ecdysozoa</taxon>
        <taxon>Arthropoda</taxon>
        <taxon>Chelicerata</taxon>
        <taxon>Arachnida</taxon>
        <taxon>Araneae</taxon>
        <taxon>Araneomorphae</taxon>
        <taxon>Entelegynae</taxon>
        <taxon>Araneoidea</taxon>
        <taxon>Nephilidae</taxon>
        <taxon>Trichonephila</taxon>
    </lineage>
</organism>
<dbReference type="AlphaFoldDB" id="A0A8X6UWS1"/>